<dbReference type="Proteomes" id="UP000627538">
    <property type="component" value="Unassembled WGS sequence"/>
</dbReference>
<protein>
    <submittedName>
        <fullName evidence="1">Uncharacterized protein</fullName>
    </submittedName>
</protein>
<reference evidence="1 2" key="1">
    <citation type="submission" date="2020-08" db="EMBL/GenBank/DDBJ databases">
        <title>Winkia gen. nov., sp. nov., isolated from faeces of the Anser albifrons in China.</title>
        <authorList>
            <person name="Liu Q."/>
        </authorList>
    </citation>
    <scope>NUCLEOTIDE SEQUENCE [LARGE SCALE GENOMIC DNA]</scope>
    <source>
        <strain evidence="1 2">C62</strain>
    </source>
</reference>
<gene>
    <name evidence="1" type="ORF">H8R10_06275</name>
</gene>
<dbReference type="AlphaFoldDB" id="A0A8I0KWB0"/>
<evidence type="ECO:0000313" key="2">
    <source>
        <dbReference type="Proteomes" id="UP000627538"/>
    </source>
</evidence>
<evidence type="ECO:0000313" key="1">
    <source>
        <dbReference type="EMBL" id="MBD3689829.1"/>
    </source>
</evidence>
<proteinExistence type="predicted"/>
<dbReference type="RefSeq" id="WP_191071851.1">
    <property type="nucleotide sequence ID" value="NZ_CP060506.1"/>
</dbReference>
<keyword evidence="2" id="KW-1185">Reference proteome</keyword>
<organism evidence="1 2">
    <name type="scientific">Nanchangia anserum</name>
    <dbReference type="NCBI Taxonomy" id="2692125"/>
    <lineage>
        <taxon>Bacteria</taxon>
        <taxon>Bacillati</taxon>
        <taxon>Actinomycetota</taxon>
        <taxon>Actinomycetes</taxon>
        <taxon>Actinomycetales</taxon>
        <taxon>Actinomycetaceae</taxon>
        <taxon>Nanchangia</taxon>
    </lineage>
</organism>
<sequence length="62" mass="6609">MKMFTVRAEWDAAAGVYCLACEEAGCFSQVTGIADAAEELREAIAYQTGLAEGAFMVDVVQV</sequence>
<comment type="caution">
    <text evidence="1">The sequence shown here is derived from an EMBL/GenBank/DDBJ whole genome shotgun (WGS) entry which is preliminary data.</text>
</comment>
<accession>A0A8I0KWB0</accession>
<dbReference type="EMBL" id="JACRUO010000001">
    <property type="protein sequence ID" value="MBD3689829.1"/>
    <property type="molecule type" value="Genomic_DNA"/>
</dbReference>
<name>A0A8I0KWB0_9ACTO</name>